<accession>A0ABW0LAN3</accession>
<feature type="region of interest" description="Disordered" evidence="1">
    <location>
        <begin position="1"/>
        <end position="293"/>
    </location>
</feature>
<organism evidence="2 3">
    <name type="scientific">Massilia niabensis</name>
    <dbReference type="NCBI Taxonomy" id="544910"/>
    <lineage>
        <taxon>Bacteria</taxon>
        <taxon>Pseudomonadati</taxon>
        <taxon>Pseudomonadota</taxon>
        <taxon>Betaproteobacteria</taxon>
        <taxon>Burkholderiales</taxon>
        <taxon>Oxalobacteraceae</taxon>
        <taxon>Telluria group</taxon>
        <taxon>Massilia</taxon>
    </lineage>
</organism>
<dbReference type="RefSeq" id="WP_379785381.1">
    <property type="nucleotide sequence ID" value="NZ_JBHSMU010000015.1"/>
</dbReference>
<protein>
    <submittedName>
        <fullName evidence="2">Uncharacterized protein</fullName>
    </submittedName>
</protein>
<proteinExistence type="predicted"/>
<evidence type="ECO:0000313" key="2">
    <source>
        <dbReference type="EMBL" id="MFC5461932.1"/>
    </source>
</evidence>
<feature type="compositionally biased region" description="Polar residues" evidence="1">
    <location>
        <begin position="1"/>
        <end position="17"/>
    </location>
</feature>
<dbReference type="Proteomes" id="UP001596050">
    <property type="component" value="Unassembled WGS sequence"/>
</dbReference>
<keyword evidence="3" id="KW-1185">Reference proteome</keyword>
<reference evidence="3" key="1">
    <citation type="journal article" date="2019" name="Int. J. Syst. Evol. Microbiol.">
        <title>The Global Catalogue of Microorganisms (GCM) 10K type strain sequencing project: providing services to taxonomists for standard genome sequencing and annotation.</title>
        <authorList>
            <consortium name="The Broad Institute Genomics Platform"/>
            <consortium name="The Broad Institute Genome Sequencing Center for Infectious Disease"/>
            <person name="Wu L."/>
            <person name="Ma J."/>
        </authorList>
    </citation>
    <scope>NUCLEOTIDE SEQUENCE [LARGE SCALE GENOMIC DNA]</scope>
    <source>
        <strain evidence="3">KACC 12649</strain>
    </source>
</reference>
<name>A0ABW0LAN3_9BURK</name>
<dbReference type="EMBL" id="JBHSMU010000015">
    <property type="protein sequence ID" value="MFC5461932.1"/>
    <property type="molecule type" value="Genomic_DNA"/>
</dbReference>
<sequence>MDANQRSEMNNQTNNGANEKWNANAKGKTAPDAPLDHTYPQGASQQQGNQGIDQMGTQQSGMGPGPWTNESEVWDVPGGSMQSQQNGGSGPTQGITDSHQRQMEQRSSAYGQLEQPVGHRPADSGTDLLRHEGAHAGNTQAAHRMNPQDPRQPELQGGSLGHHHGIGQSMQSGQAGGSQQGSGSAQVATNGGAQQSTDRAGSQTGGEGREIGNLTDGGVHQSNDLAGGLPRSPGNAAPRSENPGILPGAGGQQDVPGVHESNDAAGGYPASPAGANRLAGDRKMDDDTGFSRK</sequence>
<feature type="compositionally biased region" description="Basic and acidic residues" evidence="1">
    <location>
        <begin position="279"/>
        <end position="293"/>
    </location>
</feature>
<comment type="caution">
    <text evidence="2">The sequence shown here is derived from an EMBL/GenBank/DDBJ whole genome shotgun (WGS) entry which is preliminary data.</text>
</comment>
<feature type="compositionally biased region" description="Low complexity" evidence="1">
    <location>
        <begin position="264"/>
        <end position="275"/>
    </location>
</feature>
<gene>
    <name evidence="2" type="ORF">ACFPN5_19135</name>
</gene>
<feature type="compositionally biased region" description="Polar residues" evidence="1">
    <location>
        <begin position="41"/>
        <end position="61"/>
    </location>
</feature>
<evidence type="ECO:0000256" key="1">
    <source>
        <dbReference type="SAM" id="MobiDB-lite"/>
    </source>
</evidence>
<evidence type="ECO:0000313" key="3">
    <source>
        <dbReference type="Proteomes" id="UP001596050"/>
    </source>
</evidence>
<feature type="compositionally biased region" description="Polar residues" evidence="1">
    <location>
        <begin position="187"/>
        <end position="202"/>
    </location>
</feature>